<protein>
    <submittedName>
        <fullName evidence="1">Uncharacterized protein</fullName>
    </submittedName>
</protein>
<dbReference type="AlphaFoldDB" id="A0A6C0D6V2"/>
<sequence length="298" mass="35422">MSLLNQCISIKSQKHSNIKCTSKAVSEGFCSKHCKKRIVFVYSQKEQQSVIKIQNTWKKYCLRNYSSRQGPARNDFSLANNNSDIYSLEELNTIPNIYFFSFHDSNKHIWAFDIRTLSYLCSKSKSTKNPYTQEILSTQILNKINKRFIWLKEHKYSLTYDNPSLTNEQMWNQKVLDVFSLMEGLGYLFNSDWFHEMEKEDHIIFYKKLYDLWNYRLQLSIQEKNLIVPGFNRKKLFKFLFEELEEKEEKVLKKMNLQIIELFLSSKNALGAMYVLMGLSYVNDSITETYPWIHTSLS</sequence>
<dbReference type="EMBL" id="MN739547">
    <property type="protein sequence ID" value="QHT12498.1"/>
    <property type="molecule type" value="Genomic_DNA"/>
</dbReference>
<proteinExistence type="predicted"/>
<organism evidence="1">
    <name type="scientific">viral metagenome</name>
    <dbReference type="NCBI Taxonomy" id="1070528"/>
    <lineage>
        <taxon>unclassified sequences</taxon>
        <taxon>metagenomes</taxon>
        <taxon>organismal metagenomes</taxon>
    </lineage>
</organism>
<accession>A0A6C0D6V2</accession>
<reference evidence="1" key="1">
    <citation type="journal article" date="2020" name="Nature">
        <title>Giant virus diversity and host interactions through global metagenomics.</title>
        <authorList>
            <person name="Schulz F."/>
            <person name="Roux S."/>
            <person name="Paez-Espino D."/>
            <person name="Jungbluth S."/>
            <person name="Walsh D.A."/>
            <person name="Denef V.J."/>
            <person name="McMahon K.D."/>
            <person name="Konstantinidis K.T."/>
            <person name="Eloe-Fadrosh E.A."/>
            <person name="Kyrpides N.C."/>
            <person name="Woyke T."/>
        </authorList>
    </citation>
    <scope>NUCLEOTIDE SEQUENCE</scope>
    <source>
        <strain evidence="1">GVMAG-M-3300023174-129</strain>
    </source>
</reference>
<evidence type="ECO:0000313" key="1">
    <source>
        <dbReference type="EMBL" id="QHT12498.1"/>
    </source>
</evidence>
<name>A0A6C0D6V2_9ZZZZ</name>